<feature type="region of interest" description="Disordered" evidence="1">
    <location>
        <begin position="1"/>
        <end position="35"/>
    </location>
</feature>
<organism evidence="2 3">
    <name type="scientific">Acaryochloris thomasi RCC1774</name>
    <dbReference type="NCBI Taxonomy" id="1764569"/>
    <lineage>
        <taxon>Bacteria</taxon>
        <taxon>Bacillati</taxon>
        <taxon>Cyanobacteriota</taxon>
        <taxon>Cyanophyceae</taxon>
        <taxon>Acaryochloridales</taxon>
        <taxon>Acaryochloridaceae</taxon>
        <taxon>Acaryochloris</taxon>
        <taxon>Acaryochloris thomasi</taxon>
    </lineage>
</organism>
<sequence length="58" mass="6738">MKSSILSENRQTDTLSPRLSTESEKGRSGHHKARFGEYTLTENSHYYFIILQELESSF</sequence>
<feature type="compositionally biased region" description="Polar residues" evidence="1">
    <location>
        <begin position="1"/>
        <end position="20"/>
    </location>
</feature>
<gene>
    <name evidence="2" type="ORF">C1752_02138</name>
</gene>
<dbReference type="EMBL" id="PQWO01000005">
    <property type="protein sequence ID" value="PZD73679.1"/>
    <property type="molecule type" value="Genomic_DNA"/>
</dbReference>
<comment type="caution">
    <text evidence="2">The sequence shown here is derived from an EMBL/GenBank/DDBJ whole genome shotgun (WGS) entry which is preliminary data.</text>
</comment>
<protein>
    <submittedName>
        <fullName evidence="2">Uncharacterized protein</fullName>
    </submittedName>
</protein>
<accession>A0A2W1JJV5</accession>
<proteinExistence type="predicted"/>
<evidence type="ECO:0000313" key="3">
    <source>
        <dbReference type="Proteomes" id="UP000248857"/>
    </source>
</evidence>
<reference evidence="2 3" key="1">
    <citation type="journal article" date="2018" name="Sci. Rep.">
        <title>A novel species of the marine cyanobacterium Acaryochloris with a unique pigment content and lifestyle.</title>
        <authorList>
            <person name="Partensky F."/>
            <person name="Six C."/>
            <person name="Ratin M."/>
            <person name="Garczarek L."/>
            <person name="Vaulot D."/>
            <person name="Probert I."/>
            <person name="Calteau A."/>
            <person name="Gourvil P."/>
            <person name="Marie D."/>
            <person name="Grebert T."/>
            <person name="Bouchier C."/>
            <person name="Le Panse S."/>
            <person name="Gachenot M."/>
            <person name="Rodriguez F."/>
            <person name="Garrido J.L."/>
        </authorList>
    </citation>
    <scope>NUCLEOTIDE SEQUENCE [LARGE SCALE GENOMIC DNA]</scope>
    <source>
        <strain evidence="2 3">RCC1774</strain>
    </source>
</reference>
<keyword evidence="3" id="KW-1185">Reference proteome</keyword>
<evidence type="ECO:0000313" key="2">
    <source>
        <dbReference type="EMBL" id="PZD73679.1"/>
    </source>
</evidence>
<dbReference type="Proteomes" id="UP000248857">
    <property type="component" value="Unassembled WGS sequence"/>
</dbReference>
<dbReference type="AlphaFoldDB" id="A0A2W1JJV5"/>
<name>A0A2W1JJV5_9CYAN</name>
<evidence type="ECO:0000256" key="1">
    <source>
        <dbReference type="SAM" id="MobiDB-lite"/>
    </source>
</evidence>